<dbReference type="PATRIC" id="fig|1393736.3.peg.4240"/>
<proteinExistence type="predicted"/>
<evidence type="ECO:0000313" key="2">
    <source>
        <dbReference type="Proteomes" id="UP000023464"/>
    </source>
</evidence>
<name>A0A022PFY2_9GAMM</name>
<protein>
    <submittedName>
        <fullName evidence="1">Uncharacterized protein</fullName>
    </submittedName>
</protein>
<sequence length="72" mass="8161">MKIYNGKRVPWGSLSLHYWADQGALYDDVKAVTKCVNGGDHGLDNVRWPCFEHALYALNDAIVKPNNFKPIE</sequence>
<dbReference type="Proteomes" id="UP000023464">
    <property type="component" value="Unassembled WGS sequence"/>
</dbReference>
<gene>
    <name evidence="1" type="ORF">BA1DRAFT_04164</name>
</gene>
<dbReference type="EMBL" id="JFGV01000091">
    <property type="protein sequence ID" value="EYU13370.1"/>
    <property type="molecule type" value="Genomic_DNA"/>
</dbReference>
<dbReference type="AlphaFoldDB" id="A0A022PFY2"/>
<reference evidence="1 2" key="1">
    <citation type="submission" date="2014-03" db="EMBL/GenBank/DDBJ databases">
        <title>Draft Genome of Photorhabdus luminescens BA1, an Egyptian Isolate.</title>
        <authorList>
            <person name="Ghazal S."/>
            <person name="Hurst S.G.IV."/>
            <person name="Morris K."/>
            <person name="Thomas K."/>
            <person name="Tisa L.S."/>
        </authorList>
    </citation>
    <scope>NUCLEOTIDE SEQUENCE [LARGE SCALE GENOMIC DNA]</scope>
    <source>
        <strain evidence="1 2">BA1</strain>
    </source>
</reference>
<organism evidence="1 2">
    <name type="scientific">Photorhabdus aegyptia</name>
    <dbReference type="NCBI Taxonomy" id="2805098"/>
    <lineage>
        <taxon>Bacteria</taxon>
        <taxon>Pseudomonadati</taxon>
        <taxon>Pseudomonadota</taxon>
        <taxon>Gammaproteobacteria</taxon>
        <taxon>Enterobacterales</taxon>
        <taxon>Morganellaceae</taxon>
        <taxon>Photorhabdus</taxon>
    </lineage>
</organism>
<accession>A0A022PFY2</accession>
<evidence type="ECO:0000313" key="1">
    <source>
        <dbReference type="EMBL" id="EYU13370.1"/>
    </source>
</evidence>
<comment type="caution">
    <text evidence="1">The sequence shown here is derived from an EMBL/GenBank/DDBJ whole genome shotgun (WGS) entry which is preliminary data.</text>
</comment>
<keyword evidence="2" id="KW-1185">Reference proteome</keyword>